<proteinExistence type="predicted"/>
<organism evidence="3 4">
    <name type="scientific">Spirosoma terrae</name>
    <dbReference type="NCBI Taxonomy" id="1968276"/>
    <lineage>
        <taxon>Bacteria</taxon>
        <taxon>Pseudomonadati</taxon>
        <taxon>Bacteroidota</taxon>
        <taxon>Cytophagia</taxon>
        <taxon>Cytophagales</taxon>
        <taxon>Cytophagaceae</taxon>
        <taxon>Spirosoma</taxon>
    </lineage>
</organism>
<evidence type="ECO:0000256" key="1">
    <source>
        <dbReference type="SAM" id="MobiDB-lite"/>
    </source>
</evidence>
<protein>
    <submittedName>
        <fullName evidence="3">Uncharacterized protein</fullName>
    </submittedName>
</protein>
<feature type="chain" id="PRO_5026738700" evidence="2">
    <location>
        <begin position="24"/>
        <end position="95"/>
    </location>
</feature>
<gene>
    <name evidence="3" type="ORF">GK108_03275</name>
</gene>
<dbReference type="AlphaFoldDB" id="A0A6L9L435"/>
<evidence type="ECO:0000313" key="4">
    <source>
        <dbReference type="Proteomes" id="UP000474175"/>
    </source>
</evidence>
<feature type="compositionally biased region" description="Basic residues" evidence="1">
    <location>
        <begin position="68"/>
        <end position="77"/>
    </location>
</feature>
<keyword evidence="2" id="KW-0732">Signal</keyword>
<dbReference type="Proteomes" id="UP000474175">
    <property type="component" value="Unassembled WGS sequence"/>
</dbReference>
<name>A0A6L9L435_9BACT</name>
<reference evidence="3 4" key="1">
    <citation type="submission" date="2020-02" db="EMBL/GenBank/DDBJ databases">
        <title>Draft genome sequence of two Spirosoma agri KCTC 52727 and Spirosoma terrae KCTC 52035.</title>
        <authorList>
            <person name="Rojas J."/>
            <person name="Ambika Manirajan B."/>
            <person name="Suarez C."/>
            <person name="Ratering S."/>
            <person name="Schnell S."/>
        </authorList>
    </citation>
    <scope>NUCLEOTIDE SEQUENCE [LARGE SCALE GENOMIC DNA]</scope>
    <source>
        <strain evidence="3 4">KCTC 52035</strain>
    </source>
</reference>
<evidence type="ECO:0000313" key="3">
    <source>
        <dbReference type="EMBL" id="NDU93881.1"/>
    </source>
</evidence>
<dbReference type="RefSeq" id="WP_163942662.1">
    <property type="nucleotide sequence ID" value="NZ_JAAFZH010000001.1"/>
</dbReference>
<feature type="compositionally biased region" description="Polar residues" evidence="1">
    <location>
        <begin position="23"/>
        <end position="34"/>
    </location>
</feature>
<evidence type="ECO:0000256" key="2">
    <source>
        <dbReference type="SAM" id="SignalP"/>
    </source>
</evidence>
<dbReference type="EMBL" id="JAAFZH010000001">
    <property type="protein sequence ID" value="NDU93881.1"/>
    <property type="molecule type" value="Genomic_DNA"/>
</dbReference>
<accession>A0A6L9L435</accession>
<feature type="region of interest" description="Disordered" evidence="1">
    <location>
        <begin position="23"/>
        <end position="95"/>
    </location>
</feature>
<feature type="signal peptide" evidence="2">
    <location>
        <begin position="1"/>
        <end position="23"/>
    </location>
</feature>
<sequence length="95" mass="10798">MKRKIWFASLLVGSLITAGMAQSNQAPVMQQSTSTEDRRQANPPKPMLENSNGRQQPALNMDQDTTRPKKQPRKQRRLRPDSLRRGGATRVDTIR</sequence>
<keyword evidence="4" id="KW-1185">Reference proteome</keyword>
<feature type="compositionally biased region" description="Polar residues" evidence="1">
    <location>
        <begin position="49"/>
        <end position="58"/>
    </location>
</feature>
<comment type="caution">
    <text evidence="3">The sequence shown here is derived from an EMBL/GenBank/DDBJ whole genome shotgun (WGS) entry which is preliminary data.</text>
</comment>